<dbReference type="AlphaFoldDB" id="G8JMR6"/>
<protein>
    <recommendedName>
        <fullName evidence="6">Exonuclease domain-containing protein</fullName>
    </recommendedName>
</protein>
<dbReference type="FunCoup" id="G8JMR6">
    <property type="interactions" value="745"/>
</dbReference>
<dbReference type="GO" id="GO:0000175">
    <property type="term" value="F:3'-5'-RNA exonuclease activity"/>
    <property type="evidence" value="ECO:0007669"/>
    <property type="project" value="EnsemblFungi"/>
</dbReference>
<dbReference type="Gene3D" id="3.30.420.10">
    <property type="entry name" value="Ribonuclease H-like superfamily/Ribonuclease H"/>
    <property type="match status" value="1"/>
</dbReference>
<evidence type="ECO:0000256" key="1">
    <source>
        <dbReference type="ARBA" id="ARBA00009921"/>
    </source>
</evidence>
<dbReference type="GeneID" id="11472618"/>
<gene>
    <name evidence="7" type="ordered locus">Ecym_1507</name>
</gene>
<dbReference type="InterPro" id="IPR036397">
    <property type="entry name" value="RNaseH_sf"/>
</dbReference>
<dbReference type="HOGENOM" id="CLU_064761_0_0_1"/>
<dbReference type="FunFam" id="3.30.420.10:FF:000003">
    <property type="entry name" value="Oligoribonuclease"/>
    <property type="match status" value="1"/>
</dbReference>
<keyword evidence="2" id="KW-0540">Nuclease</keyword>
<comment type="similarity">
    <text evidence="1">Belongs to the oligoribonuclease family.</text>
</comment>
<dbReference type="InParanoid" id="G8JMR6"/>
<dbReference type="Proteomes" id="UP000006790">
    <property type="component" value="Chromosome 1"/>
</dbReference>
<organism evidence="7 8">
    <name type="scientific">Eremothecium cymbalariae (strain CBS 270.75 / DBVPG 7215 / KCTC 17166 / NRRL Y-17582)</name>
    <name type="common">Yeast</name>
    <dbReference type="NCBI Taxonomy" id="931890"/>
    <lineage>
        <taxon>Eukaryota</taxon>
        <taxon>Fungi</taxon>
        <taxon>Dikarya</taxon>
        <taxon>Ascomycota</taxon>
        <taxon>Saccharomycotina</taxon>
        <taxon>Saccharomycetes</taxon>
        <taxon>Saccharomycetales</taxon>
        <taxon>Saccharomycetaceae</taxon>
        <taxon>Eremothecium</taxon>
    </lineage>
</organism>
<dbReference type="SMART" id="SM00479">
    <property type="entry name" value="EXOIII"/>
    <property type="match status" value="1"/>
</dbReference>
<dbReference type="PANTHER" id="PTHR11046">
    <property type="entry name" value="OLIGORIBONUCLEASE, MITOCHONDRIAL"/>
    <property type="match status" value="1"/>
</dbReference>
<feature type="domain" description="Exonuclease" evidence="6">
    <location>
        <begin position="112"/>
        <end position="288"/>
    </location>
</feature>
<dbReference type="InterPro" id="IPR013520">
    <property type="entry name" value="Ribonucl_H"/>
</dbReference>
<evidence type="ECO:0000313" key="8">
    <source>
        <dbReference type="Proteomes" id="UP000006790"/>
    </source>
</evidence>
<dbReference type="RefSeq" id="XP_003644548.1">
    <property type="nucleotide sequence ID" value="XM_003644500.1"/>
</dbReference>
<dbReference type="NCBIfam" id="NF003765">
    <property type="entry name" value="PRK05359.1"/>
    <property type="match status" value="1"/>
</dbReference>
<evidence type="ECO:0000259" key="6">
    <source>
        <dbReference type="SMART" id="SM00479"/>
    </source>
</evidence>
<dbReference type="InterPro" id="IPR022894">
    <property type="entry name" value="Oligoribonuclease"/>
</dbReference>
<dbReference type="InterPro" id="IPR012337">
    <property type="entry name" value="RNaseH-like_sf"/>
</dbReference>
<dbReference type="EMBL" id="CP002497">
    <property type="protein sequence ID" value="AET37731.1"/>
    <property type="molecule type" value="Genomic_DNA"/>
</dbReference>
<name>G8JMR6_ERECY</name>
<dbReference type="eggNOG" id="KOG3242">
    <property type="taxonomic scope" value="Eukaryota"/>
</dbReference>
<dbReference type="GO" id="GO:0005739">
    <property type="term" value="C:mitochondrion"/>
    <property type="evidence" value="ECO:0007669"/>
    <property type="project" value="EnsemblFungi"/>
</dbReference>
<keyword evidence="3" id="KW-0378">Hydrolase</keyword>
<reference evidence="8" key="1">
    <citation type="journal article" date="2012" name="G3 (Bethesda)">
        <title>Pichia sorbitophila, an interspecies yeast hybrid reveals early steps of genome resolution following polyploidization.</title>
        <authorList>
            <person name="Leh Louis V."/>
            <person name="Despons L."/>
            <person name="Friedrich A."/>
            <person name="Martin T."/>
            <person name="Durrens P."/>
            <person name="Casaregola S."/>
            <person name="Neuveglise C."/>
            <person name="Fairhead C."/>
            <person name="Marck C."/>
            <person name="Cruz J.A."/>
            <person name="Straub M.L."/>
            <person name="Kugler V."/>
            <person name="Sacerdot C."/>
            <person name="Uzunov Z."/>
            <person name="Thierry A."/>
            <person name="Weiss S."/>
            <person name="Bleykasten C."/>
            <person name="De Montigny J."/>
            <person name="Jacques N."/>
            <person name="Jung P."/>
            <person name="Lemaire M."/>
            <person name="Mallet S."/>
            <person name="Morel G."/>
            <person name="Richard G.F."/>
            <person name="Sarkar A."/>
            <person name="Savel G."/>
            <person name="Schacherer J."/>
            <person name="Seret M.L."/>
            <person name="Talla E."/>
            <person name="Samson G."/>
            <person name="Jubin C."/>
            <person name="Poulain J."/>
            <person name="Vacherie B."/>
            <person name="Barbe V."/>
            <person name="Pelletier E."/>
            <person name="Sherman D.J."/>
            <person name="Westhof E."/>
            <person name="Weissenbach J."/>
            <person name="Baret P.V."/>
            <person name="Wincker P."/>
            <person name="Gaillardin C."/>
            <person name="Dujon B."/>
            <person name="Souciet J.L."/>
        </authorList>
    </citation>
    <scope>NUCLEOTIDE SEQUENCE [LARGE SCALE GENOMIC DNA]</scope>
    <source>
        <strain evidence="8">CBS 270.75 / DBVPG 7215 / KCTC 17166 / NRRL Y-17582</strain>
    </source>
</reference>
<dbReference type="GO" id="GO:0000467">
    <property type="term" value="P:exonucleolytic trimming to generate mature 3'-end of 5.8S rRNA from tricistronic rRNA transcript (SSU-rRNA, 5.8S rRNA, LSU-rRNA)"/>
    <property type="evidence" value="ECO:0007669"/>
    <property type="project" value="EnsemblFungi"/>
</dbReference>
<dbReference type="OrthoDB" id="270189at2759"/>
<dbReference type="GO" id="GO:0003676">
    <property type="term" value="F:nucleic acid binding"/>
    <property type="evidence" value="ECO:0007669"/>
    <property type="project" value="InterPro"/>
</dbReference>
<keyword evidence="4" id="KW-0269">Exonuclease</keyword>
<evidence type="ECO:0000256" key="4">
    <source>
        <dbReference type="ARBA" id="ARBA00022839"/>
    </source>
</evidence>
<keyword evidence="8" id="KW-1185">Reference proteome</keyword>
<dbReference type="KEGG" id="erc:Ecym_1507"/>
<dbReference type="GO" id="GO:0034476">
    <property type="term" value="P:U5 snRNA 3'-end processing"/>
    <property type="evidence" value="ECO:0007669"/>
    <property type="project" value="EnsemblFungi"/>
</dbReference>
<evidence type="ECO:0000313" key="7">
    <source>
        <dbReference type="EMBL" id="AET37731.1"/>
    </source>
</evidence>
<feature type="region of interest" description="Disordered" evidence="5">
    <location>
        <begin position="307"/>
        <end position="345"/>
    </location>
</feature>
<dbReference type="Pfam" id="PF00929">
    <property type="entry name" value="RNase_T"/>
    <property type="match status" value="1"/>
</dbReference>
<evidence type="ECO:0000256" key="5">
    <source>
        <dbReference type="SAM" id="MobiDB-lite"/>
    </source>
</evidence>
<dbReference type="STRING" id="931890.G8JMR6"/>
<evidence type="ECO:0000256" key="3">
    <source>
        <dbReference type="ARBA" id="ARBA00022801"/>
    </source>
</evidence>
<dbReference type="SUPFAM" id="SSF53098">
    <property type="entry name" value="Ribonuclease H-like"/>
    <property type="match status" value="1"/>
</dbReference>
<evidence type="ECO:0000256" key="2">
    <source>
        <dbReference type="ARBA" id="ARBA00022722"/>
    </source>
</evidence>
<dbReference type="PANTHER" id="PTHR11046:SF0">
    <property type="entry name" value="OLIGORIBONUCLEASE, MITOCHONDRIAL"/>
    <property type="match status" value="1"/>
</dbReference>
<sequence length="365" mass="40685">MLRFFSFGRSLAVKRYFSSTVVNYKQEKLLYNPYLSLKKRSVEKVNMLKVGENGSKEAVPAVRQRSSAAATAAAATTATAISGSTSDASTRAEAAASKEMDAKATVKSLFKPIVWIDCEMTGLDHTSDQIIEVCCIITDGNLGIVDSQGYESVVHYDKAVLDSMNEWCIEQHGNSGLTAKVLESKKTREQVEEELLAYIKKYIPEPRKGILAGNSVHMDRLFMLKDFPKVVEHLFYRLIDVSSIMEVCRRHNPALEKVMDRKRCAHTAKSDILESINQLSWYQQHYLKSSEETRNFVASKVQEKMKCTSSPSSSSSSYATDGNNEDLVKDAKLQTTTQSSSVANDRSELCVADCPIKKRRLEGST</sequence>
<accession>G8JMR6</accession>
<proteinExistence type="inferred from homology"/>
<feature type="compositionally biased region" description="Polar residues" evidence="5">
    <location>
        <begin position="333"/>
        <end position="344"/>
    </location>
</feature>
<dbReference type="GO" id="GO:0034475">
    <property type="term" value="P:U4 snRNA 3'-end processing"/>
    <property type="evidence" value="ECO:0007669"/>
    <property type="project" value="EnsemblFungi"/>
</dbReference>
<dbReference type="CDD" id="cd06135">
    <property type="entry name" value="Orn"/>
    <property type="match status" value="1"/>
</dbReference>